<evidence type="ECO:0000256" key="7">
    <source>
        <dbReference type="SAM" id="MobiDB-lite"/>
    </source>
</evidence>
<evidence type="ECO:0000256" key="3">
    <source>
        <dbReference type="ARBA" id="ARBA00023015"/>
    </source>
</evidence>
<accession>L0R4Y6</accession>
<proteinExistence type="predicted"/>
<evidence type="ECO:0000256" key="2">
    <source>
        <dbReference type="ARBA" id="ARBA00022689"/>
    </source>
</evidence>
<evidence type="ECO:0000256" key="4">
    <source>
        <dbReference type="ARBA" id="ARBA00023125"/>
    </source>
</evidence>
<feature type="region of interest" description="Disordered" evidence="7">
    <location>
        <begin position="1"/>
        <end position="37"/>
    </location>
</feature>
<keyword evidence="3" id="KW-0805">Transcription regulation</keyword>
<keyword evidence="4" id="KW-0238">DNA-binding</keyword>
<gene>
    <name evidence="8" type="primary">repA2</name>
</gene>
<evidence type="ECO:0000256" key="5">
    <source>
        <dbReference type="ARBA" id="ARBA00023163"/>
    </source>
</evidence>
<dbReference type="AlphaFoldDB" id="L0R4Y6"/>
<evidence type="ECO:0000313" key="8">
    <source>
        <dbReference type="EMBL" id="CCN79999.1"/>
    </source>
</evidence>
<reference evidence="8" key="1">
    <citation type="submission" date="2012-10" db="EMBL/GenBank/DDBJ databases">
        <authorList>
            <person name="Le V."/>
        </authorList>
    </citation>
    <scope>NUCLEOTIDE SEQUENCE [LARGE SCALE GENOMIC DNA]</scope>
    <source>
        <strain evidence="8">K1HV</strain>
        <plasmid evidence="8">pK1HV</plasmid>
    </source>
</reference>
<dbReference type="EMBL" id="HF545434">
    <property type="protein sequence ID" value="CCN79999.1"/>
    <property type="molecule type" value="Genomic_DNA"/>
</dbReference>
<evidence type="ECO:0000256" key="1">
    <source>
        <dbReference type="ARBA" id="ARBA00022491"/>
    </source>
</evidence>
<geneLocation type="plasmid" evidence="8">
    <name>pK1HV</name>
</geneLocation>
<keyword evidence="5" id="KW-0804">Transcription</keyword>
<feature type="compositionally biased region" description="Polar residues" evidence="7">
    <location>
        <begin position="1"/>
        <end position="13"/>
    </location>
</feature>
<keyword evidence="8" id="KW-0614">Plasmid</keyword>
<dbReference type="GO" id="GO:0006276">
    <property type="term" value="P:plasmid maintenance"/>
    <property type="evidence" value="ECO:0007669"/>
    <property type="project" value="UniProtKB-KW"/>
</dbReference>
<keyword evidence="1" id="KW-0678">Repressor</keyword>
<dbReference type="Pfam" id="PF10723">
    <property type="entry name" value="RepB-RCR_reg"/>
    <property type="match status" value="1"/>
</dbReference>
<dbReference type="NCBIfam" id="NF010256">
    <property type="entry name" value="PRK13702.1"/>
    <property type="match status" value="1"/>
</dbReference>
<dbReference type="InterPro" id="IPR019661">
    <property type="entry name" value="RepA2"/>
</dbReference>
<organism evidence="8">
    <name type="scientific">Klebsiella pneumoniae</name>
    <dbReference type="NCBI Taxonomy" id="573"/>
    <lineage>
        <taxon>Bacteria</taxon>
        <taxon>Pseudomonadati</taxon>
        <taxon>Pseudomonadota</taxon>
        <taxon>Gammaproteobacteria</taxon>
        <taxon>Enterobacterales</taxon>
        <taxon>Enterobacteriaceae</taxon>
        <taxon>Klebsiella/Raoultella group</taxon>
        <taxon>Klebsiella</taxon>
        <taxon>Klebsiella pneumoniae complex</taxon>
    </lineage>
</organism>
<dbReference type="GO" id="GO:0003677">
    <property type="term" value="F:DNA binding"/>
    <property type="evidence" value="ECO:0007669"/>
    <property type="project" value="UniProtKB-KW"/>
</dbReference>
<sequence>MSQVVNGVTSSSKRPYRKGNPLSAADKQRSSVAKKRATHKEVKVFLEPQLKEILMKMCHDDGLTQAEVLSRLIHREALARNRHCCKVSDEAAFCLIQRPYISKTLLTRRISPRGSP</sequence>
<reference evidence="8" key="2">
    <citation type="submission" date="2013-01" db="EMBL/GenBank/DDBJ databases">
        <title>Annotation of 3 multi-drug resistance qnrS1 harbouring plasmids and a widespread of qnrS1-containing transposons circulating in Enterobacteriaceae in Ho Chi Minh City, Vietnam.</title>
        <authorList>
            <person name="Le T.M.V."/>
            <person name="Nguyen T.K.N."/>
            <person name="Campbell J.I."/>
            <person name="Schultsz C."/>
            <person name="Cerdeno-Tarraga A.M."/>
            <person name="Thomson N.R."/>
            <person name="Farrar J.J."/>
            <person name="Baker S."/>
        </authorList>
    </citation>
    <scope>NUCLEOTIDE SEQUENCE [LARGE SCALE GENOMIC DNA]</scope>
    <source>
        <strain evidence="8">K1HV</strain>
        <plasmid evidence="8">pK1HV</plasmid>
    </source>
</reference>
<protein>
    <recommendedName>
        <fullName evidence="6">Protein CopB</fullName>
    </recommendedName>
</protein>
<evidence type="ECO:0000256" key="6">
    <source>
        <dbReference type="ARBA" id="ARBA00031853"/>
    </source>
</evidence>
<name>L0R4Y6_KLEPN</name>
<keyword evidence="2" id="KW-0615">Plasmid copy control</keyword>